<accession>A0A7R9DTJ0</accession>
<name>A0A7R9DTJ0_TIMPO</name>
<sequence length="166" mass="18173">MMRESKFKFQIKFNLPGNKHNDWLLQLNPVGISIGTRSPVVRVDPIHHWASACNACSPRDSAVKRLACSNACNTCRPHDSAVKRLACVRRGIMSDAEGASYIRNPDNRSRTLLDGSTHIWGFMVQGGVFTTPARGSNSAEHWSGLINTVHTQDSSDGSFKPVANPG</sequence>
<dbReference type="AlphaFoldDB" id="A0A7R9DTJ0"/>
<proteinExistence type="predicted"/>
<evidence type="ECO:0000313" key="1">
    <source>
        <dbReference type="EMBL" id="CAD7419581.1"/>
    </source>
</evidence>
<organism evidence="1">
    <name type="scientific">Timema poppense</name>
    <name type="common">Walking stick</name>
    <dbReference type="NCBI Taxonomy" id="170557"/>
    <lineage>
        <taxon>Eukaryota</taxon>
        <taxon>Metazoa</taxon>
        <taxon>Ecdysozoa</taxon>
        <taxon>Arthropoda</taxon>
        <taxon>Hexapoda</taxon>
        <taxon>Insecta</taxon>
        <taxon>Pterygota</taxon>
        <taxon>Neoptera</taxon>
        <taxon>Polyneoptera</taxon>
        <taxon>Phasmatodea</taxon>
        <taxon>Timematodea</taxon>
        <taxon>Timematoidea</taxon>
        <taxon>Timematidae</taxon>
        <taxon>Timema</taxon>
    </lineage>
</organism>
<reference evidence="1" key="1">
    <citation type="submission" date="2020-11" db="EMBL/GenBank/DDBJ databases">
        <authorList>
            <person name="Tran Van P."/>
        </authorList>
    </citation>
    <scope>NUCLEOTIDE SEQUENCE</scope>
</reference>
<protein>
    <submittedName>
        <fullName evidence="1">Uncharacterized protein</fullName>
    </submittedName>
</protein>
<gene>
    <name evidence="1" type="ORF">TPSB3V08_LOCUS13051</name>
</gene>
<dbReference type="EMBL" id="OD022053">
    <property type="protein sequence ID" value="CAD7419581.1"/>
    <property type="molecule type" value="Genomic_DNA"/>
</dbReference>